<reference evidence="1" key="1">
    <citation type="journal article" date="2021" name="Nat. Commun.">
        <title>Genetic determinants of endophytism in the Arabidopsis root mycobiome.</title>
        <authorList>
            <person name="Mesny F."/>
            <person name="Miyauchi S."/>
            <person name="Thiergart T."/>
            <person name="Pickel B."/>
            <person name="Atanasova L."/>
            <person name="Karlsson M."/>
            <person name="Huettel B."/>
            <person name="Barry K.W."/>
            <person name="Haridas S."/>
            <person name="Chen C."/>
            <person name="Bauer D."/>
            <person name="Andreopoulos W."/>
            <person name="Pangilinan J."/>
            <person name="LaButti K."/>
            <person name="Riley R."/>
            <person name="Lipzen A."/>
            <person name="Clum A."/>
            <person name="Drula E."/>
            <person name="Henrissat B."/>
            <person name="Kohler A."/>
            <person name="Grigoriev I.V."/>
            <person name="Martin F.M."/>
            <person name="Hacquard S."/>
        </authorList>
    </citation>
    <scope>NUCLEOTIDE SEQUENCE</scope>
    <source>
        <strain evidence="1">MPI-CAGE-AT-0147</strain>
    </source>
</reference>
<name>A0A9P9E7T7_9HYPO</name>
<dbReference type="OrthoDB" id="2364174at2759"/>
<feature type="non-terminal residue" evidence="1">
    <location>
        <position position="224"/>
    </location>
</feature>
<dbReference type="Proteomes" id="UP000738349">
    <property type="component" value="Unassembled WGS sequence"/>
</dbReference>
<gene>
    <name evidence="1" type="ORF">EDB81DRAFT_613656</name>
</gene>
<evidence type="ECO:0000313" key="2">
    <source>
        <dbReference type="Proteomes" id="UP000738349"/>
    </source>
</evidence>
<evidence type="ECO:0000313" key="1">
    <source>
        <dbReference type="EMBL" id="KAH7132673.1"/>
    </source>
</evidence>
<protein>
    <submittedName>
        <fullName evidence="1">Uncharacterized protein</fullName>
    </submittedName>
</protein>
<sequence length="224" mass="24605">MPRLPPAEKLPLVVRKDIRDNWETKREGLEKAISDILGEPWTININPNAIWPYAEDNSWAKTSTGKMIQRYVAGAEDQLKSFIGYFGEEGKVEINNICSAHTITLDFDEAKKVSYCGCEVSAAGELVLLFSEGNLGTNIDDALSRSNLAKALKEALVSGDNAKTMSDATCTGIDKQYAPEIAPEVAPEQEKLNKILGTEVALDPNFEAVFEKLKVGPNSPDDWE</sequence>
<accession>A0A9P9E7T7</accession>
<dbReference type="AlphaFoldDB" id="A0A9P9E7T7"/>
<keyword evidence="2" id="KW-1185">Reference proteome</keyword>
<comment type="caution">
    <text evidence="1">The sequence shown here is derived from an EMBL/GenBank/DDBJ whole genome shotgun (WGS) entry which is preliminary data.</text>
</comment>
<dbReference type="EMBL" id="JAGMUV010000016">
    <property type="protein sequence ID" value="KAH7132673.1"/>
    <property type="molecule type" value="Genomic_DNA"/>
</dbReference>
<proteinExistence type="predicted"/>
<organism evidence="1 2">
    <name type="scientific">Dactylonectria macrodidyma</name>
    <dbReference type="NCBI Taxonomy" id="307937"/>
    <lineage>
        <taxon>Eukaryota</taxon>
        <taxon>Fungi</taxon>
        <taxon>Dikarya</taxon>
        <taxon>Ascomycota</taxon>
        <taxon>Pezizomycotina</taxon>
        <taxon>Sordariomycetes</taxon>
        <taxon>Hypocreomycetidae</taxon>
        <taxon>Hypocreales</taxon>
        <taxon>Nectriaceae</taxon>
        <taxon>Dactylonectria</taxon>
    </lineage>
</organism>